<dbReference type="InterPro" id="IPR044839">
    <property type="entry name" value="NDR1-like"/>
</dbReference>
<dbReference type="Proteomes" id="UP001151582">
    <property type="component" value="Unassembled WGS sequence"/>
</dbReference>
<dbReference type="OrthoDB" id="5561344at2759"/>
<dbReference type="AlphaFoldDB" id="A0A9W8BBU3"/>
<proteinExistence type="predicted"/>
<evidence type="ECO:0000313" key="6">
    <source>
        <dbReference type="Proteomes" id="UP001151582"/>
    </source>
</evidence>
<evidence type="ECO:0000256" key="4">
    <source>
        <dbReference type="SAM" id="Phobius"/>
    </source>
</evidence>
<keyword evidence="4" id="KW-1133">Transmembrane helix</keyword>
<name>A0A9W8BBU3_9FUNG</name>
<comment type="caution">
    <text evidence="5">The sequence shown here is derived from an EMBL/GenBank/DDBJ whole genome shotgun (WGS) entry which is preliminary data.</text>
</comment>
<feature type="region of interest" description="Disordered" evidence="3">
    <location>
        <begin position="1"/>
        <end position="100"/>
    </location>
</feature>
<evidence type="ECO:0000256" key="2">
    <source>
        <dbReference type="ARBA" id="ARBA00023136"/>
    </source>
</evidence>
<keyword evidence="6" id="KW-1185">Reference proteome</keyword>
<evidence type="ECO:0008006" key="7">
    <source>
        <dbReference type="Google" id="ProtNLM"/>
    </source>
</evidence>
<organism evidence="5 6">
    <name type="scientific">Dimargaris verticillata</name>
    <dbReference type="NCBI Taxonomy" id="2761393"/>
    <lineage>
        <taxon>Eukaryota</taxon>
        <taxon>Fungi</taxon>
        <taxon>Fungi incertae sedis</taxon>
        <taxon>Zoopagomycota</taxon>
        <taxon>Kickxellomycotina</taxon>
        <taxon>Dimargaritomycetes</taxon>
        <taxon>Dimargaritales</taxon>
        <taxon>Dimargaritaceae</taxon>
        <taxon>Dimargaris</taxon>
    </lineage>
</organism>
<accession>A0A9W8BBU3</accession>
<evidence type="ECO:0000313" key="5">
    <source>
        <dbReference type="EMBL" id="KAJ1984106.1"/>
    </source>
</evidence>
<evidence type="ECO:0000256" key="1">
    <source>
        <dbReference type="ARBA" id="ARBA00004370"/>
    </source>
</evidence>
<dbReference type="Gene3D" id="2.60.40.1820">
    <property type="match status" value="1"/>
</dbReference>
<keyword evidence="2 4" id="KW-0472">Membrane</keyword>
<gene>
    <name evidence="5" type="ORF">H4R34_000859</name>
</gene>
<reference evidence="5" key="1">
    <citation type="submission" date="2022-07" db="EMBL/GenBank/DDBJ databases">
        <title>Phylogenomic reconstructions and comparative analyses of Kickxellomycotina fungi.</title>
        <authorList>
            <person name="Reynolds N.K."/>
            <person name="Stajich J.E."/>
            <person name="Barry K."/>
            <person name="Grigoriev I.V."/>
            <person name="Crous P."/>
            <person name="Smith M.E."/>
        </authorList>
    </citation>
    <scope>NUCLEOTIDE SEQUENCE</scope>
    <source>
        <strain evidence="5">RSA 567</strain>
    </source>
</reference>
<sequence>MNPYVPDSRNDRFYQLEEPTPYSSSAHHAPMPGPDPFANPKGTNMPSPEAHHRNSLLDYYDASNEHSSYSPSAVDSRGPFTDRTHPSQQPLAGVADPLSPGLEKERSLTAYGDPLPPRRSRFRRYCCCCCRTRRSTIICAIVTVIILIGVAITLFFVWPRIPDVQVTGVTLSSTGTEGNGQLNRRQGILASVADASLPLYFQITAYNPNYIPWTVHNITVTGSLPLDSSSTFSLGQGALTSSVTFPKFANTSFELPFNLKLDPSESEFDEAAKQFVAKCIGSSSSPLKFNYQAEVDIQGIGWIYKPKIENSASFDCPTDAVSKLGLGL</sequence>
<feature type="transmembrane region" description="Helical" evidence="4">
    <location>
        <begin position="135"/>
        <end position="158"/>
    </location>
</feature>
<comment type="subcellular location">
    <subcellularLocation>
        <location evidence="1">Membrane</location>
    </subcellularLocation>
</comment>
<evidence type="ECO:0000256" key="3">
    <source>
        <dbReference type="SAM" id="MobiDB-lite"/>
    </source>
</evidence>
<dbReference type="EMBL" id="JANBQB010000030">
    <property type="protein sequence ID" value="KAJ1984106.1"/>
    <property type="molecule type" value="Genomic_DNA"/>
</dbReference>
<protein>
    <recommendedName>
        <fullName evidence="7">Late embryogenesis abundant protein LEA-2 subgroup domain-containing protein</fullName>
    </recommendedName>
</protein>
<dbReference type="PANTHER" id="PTHR31234">
    <property type="entry name" value="LATE EMBRYOGENESIS ABUNDANT (LEA) HYDROXYPROLINE-RICH GLYCOPROTEIN FAMILY"/>
    <property type="match status" value="1"/>
</dbReference>
<dbReference type="PANTHER" id="PTHR31234:SF2">
    <property type="entry name" value="OS05G0199100 PROTEIN"/>
    <property type="match status" value="1"/>
</dbReference>
<keyword evidence="4" id="KW-0812">Transmembrane</keyword>
<dbReference type="GO" id="GO:0016020">
    <property type="term" value="C:membrane"/>
    <property type="evidence" value="ECO:0007669"/>
    <property type="project" value="UniProtKB-SubCell"/>
</dbReference>
<dbReference type="GO" id="GO:0098542">
    <property type="term" value="P:defense response to other organism"/>
    <property type="evidence" value="ECO:0007669"/>
    <property type="project" value="InterPro"/>
</dbReference>